<proteinExistence type="predicted"/>
<feature type="transmembrane region" description="Helical" evidence="1">
    <location>
        <begin position="33"/>
        <end position="52"/>
    </location>
</feature>
<gene>
    <name evidence="2" type="ORF">SAMN05421812_10326</name>
</gene>
<dbReference type="AlphaFoldDB" id="A0A239JQ64"/>
<organism evidence="2 3">
    <name type="scientific">Asanoa hainanensis</name>
    <dbReference type="NCBI Taxonomy" id="560556"/>
    <lineage>
        <taxon>Bacteria</taxon>
        <taxon>Bacillati</taxon>
        <taxon>Actinomycetota</taxon>
        <taxon>Actinomycetes</taxon>
        <taxon>Micromonosporales</taxon>
        <taxon>Micromonosporaceae</taxon>
        <taxon>Asanoa</taxon>
    </lineage>
</organism>
<dbReference type="EMBL" id="FZPH01000003">
    <property type="protein sequence ID" value="SNT06924.1"/>
    <property type="molecule type" value="Genomic_DNA"/>
</dbReference>
<protein>
    <submittedName>
        <fullName evidence="2">Uncharacterized protein</fullName>
    </submittedName>
</protein>
<keyword evidence="1" id="KW-0472">Membrane</keyword>
<dbReference type="RefSeq" id="WP_089246246.1">
    <property type="nucleotide sequence ID" value="NZ_FZPH01000003.1"/>
</dbReference>
<sequence>MKLSSRFALDLVYLTAGAFLLVAAMAFTAGTAGWLAFAAGAGLTLLAGLNAVRATQPATRIGHGIVAVAALWSLVAALTFTGATQTWLVFANAGLLALLAVADLVNHEVTTERVVHELVVQHDQTVAEPLRAA</sequence>
<feature type="transmembrane region" description="Helical" evidence="1">
    <location>
        <begin position="64"/>
        <end position="81"/>
    </location>
</feature>
<evidence type="ECO:0000313" key="2">
    <source>
        <dbReference type="EMBL" id="SNT06924.1"/>
    </source>
</evidence>
<keyword evidence="1" id="KW-1133">Transmembrane helix</keyword>
<evidence type="ECO:0000313" key="3">
    <source>
        <dbReference type="Proteomes" id="UP000198362"/>
    </source>
</evidence>
<accession>A0A239JQ64</accession>
<keyword evidence="3" id="KW-1185">Reference proteome</keyword>
<name>A0A239JQ64_9ACTN</name>
<feature type="transmembrane region" description="Helical" evidence="1">
    <location>
        <begin position="7"/>
        <end position="27"/>
    </location>
</feature>
<dbReference type="Proteomes" id="UP000198362">
    <property type="component" value="Unassembled WGS sequence"/>
</dbReference>
<keyword evidence="1" id="KW-0812">Transmembrane</keyword>
<reference evidence="2 3" key="1">
    <citation type="submission" date="2017-06" db="EMBL/GenBank/DDBJ databases">
        <authorList>
            <person name="Kim H.J."/>
            <person name="Triplett B.A."/>
        </authorList>
    </citation>
    <scope>NUCLEOTIDE SEQUENCE [LARGE SCALE GENOMIC DNA]</scope>
    <source>
        <strain evidence="2 3">CGMCC 4.5593</strain>
    </source>
</reference>
<evidence type="ECO:0000256" key="1">
    <source>
        <dbReference type="SAM" id="Phobius"/>
    </source>
</evidence>